<comment type="subcellular location">
    <subcellularLocation>
        <location evidence="1">Nucleus</location>
    </subcellularLocation>
</comment>
<dbReference type="InterPro" id="IPR037353">
    <property type="entry name" value="ASH2"/>
</dbReference>
<evidence type="ECO:0000313" key="7">
    <source>
        <dbReference type="Proteomes" id="UP001214415"/>
    </source>
</evidence>
<dbReference type="InterPro" id="IPR001870">
    <property type="entry name" value="B30.2/SPRY"/>
</dbReference>
<dbReference type="GO" id="GO:0048188">
    <property type="term" value="C:Set1C/COMPASS complex"/>
    <property type="evidence" value="ECO:0007669"/>
    <property type="project" value="InterPro"/>
</dbReference>
<dbReference type="PANTHER" id="PTHR10598:SF0">
    <property type="entry name" value="SET1_ASH2 HISTONE METHYLTRANSFERASE COMPLEX SUBUNIT ASH2"/>
    <property type="match status" value="1"/>
</dbReference>
<dbReference type="InterPro" id="IPR003877">
    <property type="entry name" value="SPRY_dom"/>
</dbReference>
<dbReference type="Proteomes" id="UP001214415">
    <property type="component" value="Chromosome 3"/>
</dbReference>
<dbReference type="SMART" id="SM00449">
    <property type="entry name" value="SPRY"/>
    <property type="match status" value="1"/>
</dbReference>
<organism evidence="6 7">
    <name type="scientific">Malassezia equina</name>
    <dbReference type="NCBI Taxonomy" id="1381935"/>
    <lineage>
        <taxon>Eukaryota</taxon>
        <taxon>Fungi</taxon>
        <taxon>Dikarya</taxon>
        <taxon>Basidiomycota</taxon>
        <taxon>Ustilaginomycotina</taxon>
        <taxon>Malasseziomycetes</taxon>
        <taxon>Malasseziales</taxon>
        <taxon>Malasseziaceae</taxon>
        <taxon>Malassezia</taxon>
    </lineage>
</organism>
<dbReference type="Gene3D" id="2.60.120.920">
    <property type="match status" value="1"/>
</dbReference>
<sequence>MDEDAPRAALTPDALEAPPALLPVLVEAPGARTDLGLAHGAPDTDSPGPRESHVASAPSHRVPPGFRGPMPREGDAEDVAPIPSWTPICADASLGTTPHLPMNKGGWRYTAAGPAAHMLPTTVYRQLDIAPSCVHWSWQDRSAFTRISADAMVVGADKGYRSARTNVGVRHGAWYVELEILPPDASSEPPVPMRDGPHVRVGWGRREASLNAPVGWDAYSYGLRDQTGACVTQSRLAPLGRTFGPGDVIGLYIRLPPPEATLRPGTERRIAQKRIPIRYRGQLYFESLEYAPTRAMEALMEQQRRGGLGWDAHAAPMDEKRARPSRGPAPDGAQRAAPPTLPDSCMGFVVNGEPQGMAFADLFDFRPPIARTKKKKEEISTYASVSTILKSRQNECDDGMLGYYVMASMYGGARVQLRADNFRYPPPADLEDALWRAGAAPGVERAQQKAAPAWRPLAERYAEWCNEAASLDRQDDAQAAS</sequence>
<comment type="similarity">
    <text evidence="3">Belongs to the cclA family.</text>
</comment>
<dbReference type="PROSITE" id="PS50188">
    <property type="entry name" value="B302_SPRY"/>
    <property type="match status" value="1"/>
</dbReference>
<feature type="region of interest" description="Disordered" evidence="4">
    <location>
        <begin position="318"/>
        <end position="340"/>
    </location>
</feature>
<name>A0AAF0EET8_9BASI</name>
<evidence type="ECO:0000256" key="3">
    <source>
        <dbReference type="ARBA" id="ARBA00038149"/>
    </source>
</evidence>
<evidence type="ECO:0000256" key="1">
    <source>
        <dbReference type="ARBA" id="ARBA00004123"/>
    </source>
</evidence>
<dbReference type="Pfam" id="PF00622">
    <property type="entry name" value="SPRY"/>
    <property type="match status" value="1"/>
</dbReference>
<dbReference type="InterPro" id="IPR043136">
    <property type="entry name" value="B30.2/SPRY_sf"/>
</dbReference>
<evidence type="ECO:0000256" key="2">
    <source>
        <dbReference type="ARBA" id="ARBA00023242"/>
    </source>
</evidence>
<reference evidence="6" key="1">
    <citation type="submission" date="2023-03" db="EMBL/GenBank/DDBJ databases">
        <title>Mating type loci evolution in Malassezia.</title>
        <authorList>
            <person name="Coelho M.A."/>
        </authorList>
    </citation>
    <scope>NUCLEOTIDE SEQUENCE</scope>
    <source>
        <strain evidence="6">CBS 12830</strain>
    </source>
</reference>
<dbReference type="CDD" id="cd12872">
    <property type="entry name" value="SPRY_Ash2"/>
    <property type="match status" value="1"/>
</dbReference>
<dbReference type="AlphaFoldDB" id="A0AAF0EET8"/>
<dbReference type="PANTHER" id="PTHR10598">
    <property type="entry name" value="SET1/ASH2 HISTONE METHYLTRANSFERASE COMPLEX SUBUNIT ASH2"/>
    <property type="match status" value="1"/>
</dbReference>
<dbReference type="GO" id="GO:0000976">
    <property type="term" value="F:transcription cis-regulatory region binding"/>
    <property type="evidence" value="ECO:0007669"/>
    <property type="project" value="TreeGrafter"/>
</dbReference>
<keyword evidence="2" id="KW-0539">Nucleus</keyword>
<protein>
    <submittedName>
        <fullName evidence="6">Transcription factor, contains a PHD finger motif</fullName>
    </submittedName>
</protein>
<proteinExistence type="inferred from homology"/>
<dbReference type="InterPro" id="IPR013320">
    <property type="entry name" value="ConA-like_dom_sf"/>
</dbReference>
<feature type="domain" description="B30.2/SPRY" evidence="5">
    <location>
        <begin position="114"/>
        <end position="313"/>
    </location>
</feature>
<evidence type="ECO:0000313" key="6">
    <source>
        <dbReference type="EMBL" id="WFD23118.1"/>
    </source>
</evidence>
<accession>A0AAF0EET8</accession>
<evidence type="ECO:0000259" key="5">
    <source>
        <dbReference type="PROSITE" id="PS50188"/>
    </source>
</evidence>
<feature type="compositionally biased region" description="Low complexity" evidence="4">
    <location>
        <begin position="8"/>
        <end position="31"/>
    </location>
</feature>
<dbReference type="SUPFAM" id="SSF49899">
    <property type="entry name" value="Concanavalin A-like lectins/glucanases"/>
    <property type="match status" value="1"/>
</dbReference>
<keyword evidence="7" id="KW-1185">Reference proteome</keyword>
<dbReference type="EMBL" id="CP119902">
    <property type="protein sequence ID" value="WFD23118.1"/>
    <property type="molecule type" value="Genomic_DNA"/>
</dbReference>
<evidence type="ECO:0000256" key="4">
    <source>
        <dbReference type="SAM" id="MobiDB-lite"/>
    </source>
</evidence>
<feature type="region of interest" description="Disordered" evidence="4">
    <location>
        <begin position="1"/>
        <end position="72"/>
    </location>
</feature>
<gene>
    <name evidence="6" type="primary">ASH2</name>
    <name evidence="6" type="ORF">MEQU1_001804</name>
</gene>